<organism evidence="1 2">
    <name type="scientific">Streptomyces chiangmaiensis</name>
    <dbReference type="NCBI Taxonomy" id="766497"/>
    <lineage>
        <taxon>Bacteria</taxon>
        <taxon>Bacillati</taxon>
        <taxon>Actinomycetota</taxon>
        <taxon>Actinomycetes</taxon>
        <taxon>Kitasatosporales</taxon>
        <taxon>Streptomycetaceae</taxon>
        <taxon>Streptomyces</taxon>
    </lineage>
</organism>
<dbReference type="RefSeq" id="WP_329505941.1">
    <property type="nucleotide sequence ID" value="NZ_BAAAYZ010000061.1"/>
</dbReference>
<dbReference type="Proteomes" id="UP001333996">
    <property type="component" value="Unassembled WGS sequence"/>
</dbReference>
<dbReference type="EMBL" id="JAYWVC010000014">
    <property type="protein sequence ID" value="MED7821735.1"/>
    <property type="molecule type" value="Genomic_DNA"/>
</dbReference>
<protein>
    <submittedName>
        <fullName evidence="1">Uncharacterized protein</fullName>
    </submittedName>
</protein>
<name>A0ABU7FCE3_9ACTN</name>
<keyword evidence="2" id="KW-1185">Reference proteome</keyword>
<evidence type="ECO:0000313" key="2">
    <source>
        <dbReference type="Proteomes" id="UP001333996"/>
    </source>
</evidence>
<proteinExistence type="predicted"/>
<evidence type="ECO:0000313" key="1">
    <source>
        <dbReference type="EMBL" id="MED7821735.1"/>
    </source>
</evidence>
<reference evidence="1" key="1">
    <citation type="submission" date="2024-01" db="EMBL/GenBank/DDBJ databases">
        <title>First draft genome sequence data of TA4-1, the type strain of Gram-positive actinobacterium Streptomyces chiangmaiensis.</title>
        <authorList>
            <person name="Yasawong M."/>
            <person name="Nantapong N."/>
        </authorList>
    </citation>
    <scope>NUCLEOTIDE SEQUENCE</scope>
    <source>
        <strain evidence="1">TA4-1</strain>
    </source>
</reference>
<gene>
    <name evidence="1" type="ORF">VXC91_06995</name>
</gene>
<sequence length="48" mass="5484">MAKRVLITEVLLVAGLATTVLLREMPGLVREVRIWRMVGLPGVTRRRR</sequence>
<comment type="caution">
    <text evidence="1">The sequence shown here is derived from an EMBL/GenBank/DDBJ whole genome shotgun (WGS) entry which is preliminary data.</text>
</comment>
<accession>A0ABU7FCE3</accession>